<proteinExistence type="predicted"/>
<dbReference type="AlphaFoldDB" id="A0A164VAK9"/>
<accession>A0A164VAK9</accession>
<reference evidence="1" key="1">
    <citation type="journal article" date="2016" name="Nat. Genet.">
        <title>A high-quality carrot genome assembly provides new insights into carotenoid accumulation and asterid genome evolution.</title>
        <authorList>
            <person name="Iorizzo M."/>
            <person name="Ellison S."/>
            <person name="Senalik D."/>
            <person name="Zeng P."/>
            <person name="Satapoomin P."/>
            <person name="Huang J."/>
            <person name="Bowman M."/>
            <person name="Iovene M."/>
            <person name="Sanseverino W."/>
            <person name="Cavagnaro P."/>
            <person name="Yildiz M."/>
            <person name="Macko-Podgorni A."/>
            <person name="Moranska E."/>
            <person name="Grzebelus E."/>
            <person name="Grzebelus D."/>
            <person name="Ashrafi H."/>
            <person name="Zheng Z."/>
            <person name="Cheng S."/>
            <person name="Spooner D."/>
            <person name="Van Deynze A."/>
            <person name="Simon P."/>
        </authorList>
    </citation>
    <scope>NUCLEOTIDE SEQUENCE [LARGE SCALE GENOMIC DNA]</scope>
    <source>
        <tissue evidence="1">Leaf</tissue>
    </source>
</reference>
<dbReference type="EMBL" id="LNRQ01000006">
    <property type="protein sequence ID" value="KZM90054.1"/>
    <property type="molecule type" value="Genomic_DNA"/>
</dbReference>
<protein>
    <submittedName>
        <fullName evidence="1">Uncharacterized protein</fullName>
    </submittedName>
</protein>
<gene>
    <name evidence="1" type="ORF">DCAR_022581</name>
</gene>
<sequence length="78" mass="9251">MHWSKREFFPIILIIRRSVHDKGTISLSNPHERYIRDISSIEFMPSRDYFSPRHQNHIAGQLTPLMRFMLGGSAKLQR</sequence>
<evidence type="ECO:0000313" key="1">
    <source>
        <dbReference type="EMBL" id="KZM90054.1"/>
    </source>
</evidence>
<name>A0A164VAK9_DAUCS</name>
<organism evidence="1">
    <name type="scientific">Daucus carota subsp. sativus</name>
    <name type="common">Carrot</name>
    <dbReference type="NCBI Taxonomy" id="79200"/>
    <lineage>
        <taxon>Eukaryota</taxon>
        <taxon>Viridiplantae</taxon>
        <taxon>Streptophyta</taxon>
        <taxon>Embryophyta</taxon>
        <taxon>Tracheophyta</taxon>
        <taxon>Spermatophyta</taxon>
        <taxon>Magnoliopsida</taxon>
        <taxon>eudicotyledons</taxon>
        <taxon>Gunneridae</taxon>
        <taxon>Pentapetalae</taxon>
        <taxon>asterids</taxon>
        <taxon>campanulids</taxon>
        <taxon>Apiales</taxon>
        <taxon>Apiaceae</taxon>
        <taxon>Apioideae</taxon>
        <taxon>Scandiceae</taxon>
        <taxon>Daucinae</taxon>
        <taxon>Daucus</taxon>
        <taxon>Daucus sect. Daucus</taxon>
    </lineage>
</organism>
<comment type="caution">
    <text evidence="1">The sequence shown here is derived from an EMBL/GenBank/DDBJ whole genome shotgun (WGS) entry which is preliminary data.</text>
</comment>
<dbReference type="Gramene" id="KZM90054">
    <property type="protein sequence ID" value="KZM90054"/>
    <property type="gene ID" value="DCAR_022581"/>
</dbReference>